<proteinExistence type="predicted"/>
<gene>
    <name evidence="2" type="ORF">V6N12_007383</name>
</gene>
<evidence type="ECO:0000313" key="3">
    <source>
        <dbReference type="Proteomes" id="UP001472677"/>
    </source>
</evidence>
<feature type="transmembrane region" description="Helical" evidence="1">
    <location>
        <begin position="89"/>
        <end position="109"/>
    </location>
</feature>
<name>A0ABR2F1M0_9ROSI</name>
<keyword evidence="3" id="KW-1185">Reference proteome</keyword>
<keyword evidence="1" id="KW-1133">Transmembrane helix</keyword>
<keyword evidence="1" id="KW-0812">Transmembrane</keyword>
<dbReference type="EMBL" id="JBBPBM010000009">
    <property type="protein sequence ID" value="KAK8568846.1"/>
    <property type="molecule type" value="Genomic_DNA"/>
</dbReference>
<evidence type="ECO:0000313" key="2">
    <source>
        <dbReference type="EMBL" id="KAK8568846.1"/>
    </source>
</evidence>
<accession>A0ABR2F1M0</accession>
<organism evidence="2 3">
    <name type="scientific">Hibiscus sabdariffa</name>
    <name type="common">roselle</name>
    <dbReference type="NCBI Taxonomy" id="183260"/>
    <lineage>
        <taxon>Eukaryota</taxon>
        <taxon>Viridiplantae</taxon>
        <taxon>Streptophyta</taxon>
        <taxon>Embryophyta</taxon>
        <taxon>Tracheophyta</taxon>
        <taxon>Spermatophyta</taxon>
        <taxon>Magnoliopsida</taxon>
        <taxon>eudicotyledons</taxon>
        <taxon>Gunneridae</taxon>
        <taxon>Pentapetalae</taxon>
        <taxon>rosids</taxon>
        <taxon>malvids</taxon>
        <taxon>Malvales</taxon>
        <taxon>Malvaceae</taxon>
        <taxon>Malvoideae</taxon>
        <taxon>Hibiscus</taxon>
    </lineage>
</organism>
<comment type="caution">
    <text evidence="2">The sequence shown here is derived from an EMBL/GenBank/DDBJ whole genome shotgun (WGS) entry which is preliminary data.</text>
</comment>
<feature type="transmembrane region" description="Helical" evidence="1">
    <location>
        <begin position="63"/>
        <end position="83"/>
    </location>
</feature>
<dbReference type="Proteomes" id="UP001472677">
    <property type="component" value="Unassembled WGS sequence"/>
</dbReference>
<reference evidence="2 3" key="1">
    <citation type="journal article" date="2024" name="G3 (Bethesda)">
        <title>Genome assembly of Hibiscus sabdariffa L. provides insights into metabolisms of medicinal natural products.</title>
        <authorList>
            <person name="Kim T."/>
        </authorList>
    </citation>
    <scope>NUCLEOTIDE SEQUENCE [LARGE SCALE GENOMIC DNA]</scope>
    <source>
        <strain evidence="2">TK-2024</strain>
        <tissue evidence="2">Old leaves</tissue>
    </source>
</reference>
<evidence type="ECO:0000256" key="1">
    <source>
        <dbReference type="SAM" id="Phobius"/>
    </source>
</evidence>
<sequence length="110" mass="12695">MKWAVQVQEERIEGHEDDGMECLSRRDGHEYDKMECLSRREGHEDDGMECLSRRDGHAADGNIISSNSHSYIIISIIAIVVLVTKYLPWPILFFITCSILAFLVQQWGFH</sequence>
<protein>
    <submittedName>
        <fullName evidence="2">Uncharacterized protein</fullName>
    </submittedName>
</protein>
<keyword evidence="1" id="KW-0472">Membrane</keyword>